<feature type="region of interest" description="Disordered" evidence="1">
    <location>
        <begin position="95"/>
        <end position="118"/>
    </location>
</feature>
<keyword evidence="2" id="KW-1133">Transmembrane helix</keyword>
<evidence type="ECO:0000256" key="1">
    <source>
        <dbReference type="SAM" id="MobiDB-lite"/>
    </source>
</evidence>
<organism evidence="3 4">
    <name type="scientific">Neurospora intermedia</name>
    <dbReference type="NCBI Taxonomy" id="5142"/>
    <lineage>
        <taxon>Eukaryota</taxon>
        <taxon>Fungi</taxon>
        <taxon>Dikarya</taxon>
        <taxon>Ascomycota</taxon>
        <taxon>Pezizomycotina</taxon>
        <taxon>Sordariomycetes</taxon>
        <taxon>Sordariomycetidae</taxon>
        <taxon>Sordariales</taxon>
        <taxon>Sordariaceae</taxon>
        <taxon>Neurospora</taxon>
    </lineage>
</organism>
<feature type="compositionally biased region" description="Acidic residues" evidence="1">
    <location>
        <begin position="485"/>
        <end position="495"/>
    </location>
</feature>
<gene>
    <name evidence="3" type="ORF">QR685DRAFT_32853</name>
</gene>
<feature type="region of interest" description="Disordered" evidence="1">
    <location>
        <begin position="380"/>
        <end position="410"/>
    </location>
</feature>
<feature type="compositionally biased region" description="Low complexity" evidence="1">
    <location>
        <begin position="380"/>
        <end position="396"/>
    </location>
</feature>
<keyword evidence="2" id="KW-0472">Membrane</keyword>
<keyword evidence="4" id="KW-1185">Reference proteome</keyword>
<evidence type="ECO:0000313" key="4">
    <source>
        <dbReference type="Proteomes" id="UP001451303"/>
    </source>
</evidence>
<feature type="transmembrane region" description="Helical" evidence="2">
    <location>
        <begin position="131"/>
        <end position="155"/>
    </location>
</feature>
<keyword evidence="2" id="KW-0812">Transmembrane</keyword>
<feature type="compositionally biased region" description="Basic and acidic residues" evidence="1">
    <location>
        <begin position="397"/>
        <end position="406"/>
    </location>
</feature>
<feature type="region of interest" description="Disordered" evidence="1">
    <location>
        <begin position="480"/>
        <end position="501"/>
    </location>
</feature>
<name>A0ABR3DQW6_NEUIN</name>
<reference evidence="3 4" key="1">
    <citation type="submission" date="2023-09" db="EMBL/GenBank/DDBJ databases">
        <title>Multi-omics analysis of a traditional fermented food reveals byproduct-associated fungal strains for waste-to-food upcycling.</title>
        <authorList>
            <consortium name="Lawrence Berkeley National Laboratory"/>
            <person name="Rekdal V.M."/>
            <person name="Villalobos-Escobedo J.M."/>
            <person name="Rodriguez-Valeron N."/>
            <person name="Garcia M.O."/>
            <person name="Vasquez D.P."/>
            <person name="Damayanti I."/>
            <person name="Sorensen P.M."/>
            <person name="Baidoo E.E."/>
            <person name="De Carvalho A.C."/>
            <person name="Riley R."/>
            <person name="Lipzen A."/>
            <person name="He G."/>
            <person name="Yan M."/>
            <person name="Haridas S."/>
            <person name="Daum C."/>
            <person name="Yoshinaga Y."/>
            <person name="Ng V."/>
            <person name="Grigoriev I.V."/>
            <person name="Munk R."/>
            <person name="Nuraida L."/>
            <person name="Wijaya C.H."/>
            <person name="Morales P.-C."/>
            <person name="Keasling J.D."/>
        </authorList>
    </citation>
    <scope>NUCLEOTIDE SEQUENCE [LARGE SCALE GENOMIC DNA]</scope>
    <source>
        <strain evidence="3 4">FGSC 2613</strain>
    </source>
</reference>
<proteinExistence type="predicted"/>
<evidence type="ECO:0000313" key="3">
    <source>
        <dbReference type="EMBL" id="KAL0475058.1"/>
    </source>
</evidence>
<evidence type="ECO:0000256" key="2">
    <source>
        <dbReference type="SAM" id="Phobius"/>
    </source>
</evidence>
<feature type="region of interest" description="Disordered" evidence="1">
    <location>
        <begin position="164"/>
        <end position="207"/>
    </location>
</feature>
<protein>
    <submittedName>
        <fullName evidence="3">Uncharacterized protein</fullName>
    </submittedName>
</protein>
<dbReference type="EMBL" id="JAVLET010000001">
    <property type="protein sequence ID" value="KAL0475058.1"/>
    <property type="molecule type" value="Genomic_DNA"/>
</dbReference>
<accession>A0ABR3DQW6</accession>
<comment type="caution">
    <text evidence="3">The sequence shown here is derived from an EMBL/GenBank/DDBJ whole genome shotgun (WGS) entry which is preliminary data.</text>
</comment>
<sequence length="539" mass="58083">MASPTTPIAWLTLMTTTWFTPSISTFPAANFTCPELFFGRKQHDADIGGGSEKFHIDSPTRQVVDFIATALGSVQTSTSFECSYRVAAETGAVSSESTSRASTASPTYTTNTAAHPTATHKLTHTKTNGGAIAGAAIGAALLGLMVGALIGYFCLSAKRRKRQDTVDPHNEGTAMTTFLPPASLPKERLSSKSSVRNEALLSSTGTTGGGGSSINNVLSGIGIHEGASDEEIKSELSALGYLLQEHVQNNYHLDPLDGSRNEVFKLNQALADPAFGLNNRTHALILKLSQDPQTRFPAIRHFLALTIFPALDLHHVRTHPGSVSLLPRQVTSFLESIPSSAAGMGKNSMTPQTATALNLWRRLSAYLLLPLLLDKPSSHPISPSSPITTSTTSNIPADEHNYDPNRRCSSTTTTTIAAQVTSLRASLNRFLGIFVHSGRRAIFDQERNLEGVIQECVSFEYMLFAHGCEWRFVFDYAPGGKRGEEEEEEEEEEEVVGMQKGTTRLLALPGLEKLGDGKGEVYKVPKVVVEGETVAVEVP</sequence>
<dbReference type="Proteomes" id="UP001451303">
    <property type="component" value="Unassembled WGS sequence"/>
</dbReference>